<keyword evidence="2" id="KW-1185">Reference proteome</keyword>
<name>A0A5B7EDG0_PORTR</name>
<evidence type="ECO:0000313" key="1">
    <source>
        <dbReference type="EMBL" id="MPC31367.1"/>
    </source>
</evidence>
<dbReference type="EMBL" id="VSRR010002422">
    <property type="protein sequence ID" value="MPC31367.1"/>
    <property type="molecule type" value="Genomic_DNA"/>
</dbReference>
<protein>
    <submittedName>
        <fullName evidence="1">Uncharacterized protein</fullName>
    </submittedName>
</protein>
<reference evidence="1 2" key="1">
    <citation type="submission" date="2019-05" db="EMBL/GenBank/DDBJ databases">
        <title>Another draft genome of Portunus trituberculatus and its Hox gene families provides insights of decapod evolution.</title>
        <authorList>
            <person name="Jeong J.-H."/>
            <person name="Song I."/>
            <person name="Kim S."/>
            <person name="Choi T."/>
            <person name="Kim D."/>
            <person name="Ryu S."/>
            <person name="Kim W."/>
        </authorList>
    </citation>
    <scope>NUCLEOTIDE SEQUENCE [LARGE SCALE GENOMIC DNA]</scope>
    <source>
        <tissue evidence="1">Muscle</tissue>
    </source>
</reference>
<gene>
    <name evidence="1" type="ORF">E2C01_024655</name>
</gene>
<dbReference type="AlphaFoldDB" id="A0A5B7EDG0"/>
<evidence type="ECO:0000313" key="2">
    <source>
        <dbReference type="Proteomes" id="UP000324222"/>
    </source>
</evidence>
<proteinExistence type="predicted"/>
<accession>A0A5B7EDG0</accession>
<comment type="caution">
    <text evidence="1">The sequence shown here is derived from an EMBL/GenBank/DDBJ whole genome shotgun (WGS) entry which is preliminary data.</text>
</comment>
<sequence length="210" mass="23780">MHYDIHMCVGLMGTKNTVRLAFFVQYRFTLPTLYTPICLETEYLSTPFTPESPQSRDGEESLSWRLTIPTLEAGEVGGVDSTAPHPVRLARSDPGVVSQESQLVKHFKPRSHEATLEARLRADCSQTATQSRVHLAYPLPLPVPTSVSLVVMDVGEAACAWIIYRRWQRRKKKPRLHWVHPIKHDRLPMPMEVVGVQALTQTKHARPSSH</sequence>
<dbReference type="Proteomes" id="UP000324222">
    <property type="component" value="Unassembled WGS sequence"/>
</dbReference>
<organism evidence="1 2">
    <name type="scientific">Portunus trituberculatus</name>
    <name type="common">Swimming crab</name>
    <name type="synonym">Neptunus trituberculatus</name>
    <dbReference type="NCBI Taxonomy" id="210409"/>
    <lineage>
        <taxon>Eukaryota</taxon>
        <taxon>Metazoa</taxon>
        <taxon>Ecdysozoa</taxon>
        <taxon>Arthropoda</taxon>
        <taxon>Crustacea</taxon>
        <taxon>Multicrustacea</taxon>
        <taxon>Malacostraca</taxon>
        <taxon>Eumalacostraca</taxon>
        <taxon>Eucarida</taxon>
        <taxon>Decapoda</taxon>
        <taxon>Pleocyemata</taxon>
        <taxon>Brachyura</taxon>
        <taxon>Eubrachyura</taxon>
        <taxon>Portunoidea</taxon>
        <taxon>Portunidae</taxon>
        <taxon>Portuninae</taxon>
        <taxon>Portunus</taxon>
    </lineage>
</organism>